<keyword evidence="6 7" id="KW-0472">Membrane</keyword>
<keyword evidence="3" id="KW-1003">Cell membrane</keyword>
<dbReference type="PROSITE" id="PS50928">
    <property type="entry name" value="ABC_TM1"/>
    <property type="match status" value="1"/>
</dbReference>
<keyword evidence="4 7" id="KW-0812">Transmembrane</keyword>
<dbReference type="OrthoDB" id="50379at2157"/>
<dbReference type="GO" id="GO:0055085">
    <property type="term" value="P:transmembrane transport"/>
    <property type="evidence" value="ECO:0007669"/>
    <property type="project" value="InterPro"/>
</dbReference>
<organism evidence="9 10">
    <name type="scientific">Halorarum salinum</name>
    <dbReference type="NCBI Taxonomy" id="2743089"/>
    <lineage>
        <taxon>Archaea</taxon>
        <taxon>Methanobacteriati</taxon>
        <taxon>Methanobacteriota</taxon>
        <taxon>Stenosarchaea group</taxon>
        <taxon>Halobacteria</taxon>
        <taxon>Halobacteriales</taxon>
        <taxon>Haloferacaceae</taxon>
        <taxon>Halorarum</taxon>
    </lineage>
</organism>
<feature type="domain" description="ABC transmembrane type-1" evidence="8">
    <location>
        <begin position="70"/>
        <end position="250"/>
    </location>
</feature>
<evidence type="ECO:0000256" key="4">
    <source>
        <dbReference type="ARBA" id="ARBA00022692"/>
    </source>
</evidence>
<dbReference type="PANTHER" id="PTHR30151:SF0">
    <property type="entry name" value="ABC TRANSPORTER PERMEASE PROTEIN MJ0413-RELATED"/>
    <property type="match status" value="1"/>
</dbReference>
<protein>
    <submittedName>
        <fullName evidence="9">ABC transporter permease subunit</fullName>
    </submittedName>
</protein>
<feature type="transmembrane region" description="Helical" evidence="7">
    <location>
        <begin position="136"/>
        <end position="155"/>
    </location>
</feature>
<comment type="similarity">
    <text evidence="7">Belongs to the binding-protein-dependent transport system permease family.</text>
</comment>
<dbReference type="Proteomes" id="UP000509626">
    <property type="component" value="Chromosome"/>
</dbReference>
<comment type="subcellular location">
    <subcellularLocation>
        <location evidence="1 7">Cell membrane</location>
        <topology evidence="1 7">Multi-pass membrane protein</topology>
    </subcellularLocation>
</comment>
<reference evidence="9 10" key="1">
    <citation type="submission" date="2020-06" db="EMBL/GenBank/DDBJ databases">
        <title>NJ-3-1, isolated from saline soil.</title>
        <authorList>
            <person name="Cui H.L."/>
            <person name="Shi X."/>
        </authorList>
    </citation>
    <scope>NUCLEOTIDE SEQUENCE [LARGE SCALE GENOMIC DNA]</scope>
    <source>
        <strain evidence="9 10">NJ-3-1</strain>
    </source>
</reference>
<dbReference type="InterPro" id="IPR035906">
    <property type="entry name" value="MetI-like_sf"/>
</dbReference>
<evidence type="ECO:0000313" key="10">
    <source>
        <dbReference type="Proteomes" id="UP000509626"/>
    </source>
</evidence>
<evidence type="ECO:0000256" key="1">
    <source>
        <dbReference type="ARBA" id="ARBA00004651"/>
    </source>
</evidence>
<accession>A0A7D5L8S3</accession>
<evidence type="ECO:0000259" key="8">
    <source>
        <dbReference type="PROSITE" id="PS50928"/>
    </source>
</evidence>
<feature type="transmembrane region" description="Helical" evidence="7">
    <location>
        <begin position="21"/>
        <end position="47"/>
    </location>
</feature>
<evidence type="ECO:0000256" key="2">
    <source>
        <dbReference type="ARBA" id="ARBA00022448"/>
    </source>
</evidence>
<dbReference type="AlphaFoldDB" id="A0A7D5L8S3"/>
<feature type="transmembrane region" description="Helical" evidence="7">
    <location>
        <begin position="108"/>
        <end position="130"/>
    </location>
</feature>
<dbReference type="SUPFAM" id="SSF161098">
    <property type="entry name" value="MetI-like"/>
    <property type="match status" value="1"/>
</dbReference>
<dbReference type="EMBL" id="CP058579">
    <property type="protein sequence ID" value="QLG60329.1"/>
    <property type="molecule type" value="Genomic_DNA"/>
</dbReference>
<gene>
    <name evidence="9" type="ORF">HUG12_00575</name>
</gene>
<evidence type="ECO:0000256" key="5">
    <source>
        <dbReference type="ARBA" id="ARBA00022989"/>
    </source>
</evidence>
<dbReference type="RefSeq" id="WP_179266915.1">
    <property type="nucleotide sequence ID" value="NZ_CP058579.1"/>
</dbReference>
<evidence type="ECO:0000256" key="6">
    <source>
        <dbReference type="ARBA" id="ARBA00023136"/>
    </source>
</evidence>
<sequence length="270" mass="29867">MSTKTRAPDVFHQLSERNQQWVVRLITLVITVLLWELVGQVLGNLFFAPITDVIPSYVEMATEGEMFSALAVTLWEMFIGFGLAVIVAIPIGLVMGRNRVVEQALSPWVSAMFVTATAALLPLFVILFGISFDFRIAIVWISCVWFILLNTHYGAKGVDQEFTDVGTSFNAGRIQMFQGIVLPATLPFIFAGLRMGLIHALRGVILAQTFIEFGYGGLIAQMGKQSVDTAPILALILTLMFLGYGLRILLEKTEAWLFPWSEETEAMGAL</sequence>
<feature type="transmembrane region" description="Helical" evidence="7">
    <location>
        <begin position="232"/>
        <end position="250"/>
    </location>
</feature>
<dbReference type="KEGG" id="halu:HUG12_00575"/>
<evidence type="ECO:0000256" key="3">
    <source>
        <dbReference type="ARBA" id="ARBA00022475"/>
    </source>
</evidence>
<dbReference type="Pfam" id="PF00528">
    <property type="entry name" value="BPD_transp_1"/>
    <property type="match status" value="1"/>
</dbReference>
<keyword evidence="5 7" id="KW-1133">Transmembrane helix</keyword>
<keyword evidence="2 7" id="KW-0813">Transport</keyword>
<name>A0A7D5L8S3_9EURY</name>
<dbReference type="Gene3D" id="1.10.3720.10">
    <property type="entry name" value="MetI-like"/>
    <property type="match status" value="1"/>
</dbReference>
<feature type="transmembrane region" description="Helical" evidence="7">
    <location>
        <begin position="67"/>
        <end position="96"/>
    </location>
</feature>
<dbReference type="InterPro" id="IPR000515">
    <property type="entry name" value="MetI-like"/>
</dbReference>
<feature type="transmembrane region" description="Helical" evidence="7">
    <location>
        <begin position="176"/>
        <end position="193"/>
    </location>
</feature>
<evidence type="ECO:0000313" key="9">
    <source>
        <dbReference type="EMBL" id="QLG60329.1"/>
    </source>
</evidence>
<dbReference type="GO" id="GO:0005886">
    <property type="term" value="C:plasma membrane"/>
    <property type="evidence" value="ECO:0007669"/>
    <property type="project" value="UniProtKB-SubCell"/>
</dbReference>
<dbReference type="CDD" id="cd06261">
    <property type="entry name" value="TM_PBP2"/>
    <property type="match status" value="1"/>
</dbReference>
<proteinExistence type="inferred from homology"/>
<keyword evidence="10" id="KW-1185">Reference proteome</keyword>
<dbReference type="PANTHER" id="PTHR30151">
    <property type="entry name" value="ALKANE SULFONATE ABC TRANSPORTER-RELATED, MEMBRANE SUBUNIT"/>
    <property type="match status" value="1"/>
</dbReference>
<dbReference type="GeneID" id="56035908"/>
<evidence type="ECO:0000256" key="7">
    <source>
        <dbReference type="RuleBase" id="RU363032"/>
    </source>
</evidence>